<accession>A0A0C9RNL0</accession>
<dbReference type="EMBL" id="GBYB01009990">
    <property type="protein sequence ID" value="JAG79757.1"/>
    <property type="molecule type" value="Transcribed_RNA"/>
</dbReference>
<proteinExistence type="predicted"/>
<organism evidence="1">
    <name type="scientific">Fopius arisanus</name>
    <dbReference type="NCBI Taxonomy" id="64838"/>
    <lineage>
        <taxon>Eukaryota</taxon>
        <taxon>Metazoa</taxon>
        <taxon>Ecdysozoa</taxon>
        <taxon>Arthropoda</taxon>
        <taxon>Hexapoda</taxon>
        <taxon>Insecta</taxon>
        <taxon>Pterygota</taxon>
        <taxon>Neoptera</taxon>
        <taxon>Endopterygota</taxon>
        <taxon>Hymenoptera</taxon>
        <taxon>Apocrita</taxon>
        <taxon>Ichneumonoidea</taxon>
        <taxon>Braconidae</taxon>
        <taxon>Opiinae</taxon>
        <taxon>Fopius</taxon>
    </lineage>
</organism>
<gene>
    <name evidence="1" type="primary">MET_1</name>
    <name evidence="1" type="ORF">g.67981</name>
</gene>
<sequence>MKTCANWCSPTPSNILEMCTPSTQAIQWWLIARGLSNIHSYFYNMTVVIDIEGFKNFGNEFVVKEFAISALELDGDGKFVHVAVLVDPPHEWDELLPKYKEVNQWLSRHYHGLHWNTPGDIKYETLSEYVNNIVKNVSHIYVQGAEKKNWLQQILKNEVTIEDFNDFGSPDMEPLEGEGVFKCVYHHSLFDGSSTQYHCPLEHVQRLKKWFTKYNAGSLEKSLKKYCETQHLNALTTQEIAFLPKHFIKTIAKDTVDAAWDKLPEMMKRDPNIAKLRYCRTHWSSISPSSLNPIPPPIAKCPLCLYHR</sequence>
<protein>
    <submittedName>
        <fullName evidence="1">MET_1 protein</fullName>
    </submittedName>
</protein>
<evidence type="ECO:0000313" key="1">
    <source>
        <dbReference type="EMBL" id="JAG79757.1"/>
    </source>
</evidence>
<dbReference type="AlphaFoldDB" id="A0A0C9RNL0"/>
<name>A0A0C9RNL0_9HYME</name>
<reference evidence="1" key="1">
    <citation type="submission" date="2015-01" db="EMBL/GenBank/DDBJ databases">
        <title>Transcriptome Assembly of Fopius arisanus.</title>
        <authorList>
            <person name="Geib S."/>
        </authorList>
    </citation>
    <scope>NUCLEOTIDE SEQUENCE</scope>
</reference>